<evidence type="ECO:0000313" key="2">
    <source>
        <dbReference type="Proteomes" id="UP001155587"/>
    </source>
</evidence>
<dbReference type="EMBL" id="JAKRRY010000009">
    <property type="protein sequence ID" value="MCW8346091.1"/>
    <property type="molecule type" value="Genomic_DNA"/>
</dbReference>
<sequence length="82" mass="9484">MPMNQYQTVTDRIVRIKELTQLTGLSRSTIYDKINSRSPRYDATFPKSLKLGSRAVGWLSTDVSRWIESKVLTHQVEGELER</sequence>
<dbReference type="InterPro" id="IPR010260">
    <property type="entry name" value="AlpA"/>
</dbReference>
<name>A0A9X3CMH3_9VIBR</name>
<dbReference type="Pfam" id="PF05930">
    <property type="entry name" value="Phage_AlpA"/>
    <property type="match status" value="1"/>
</dbReference>
<protein>
    <submittedName>
        <fullName evidence="1">AlpA family transcriptional regulator</fullName>
    </submittedName>
</protein>
<accession>A0A9X3CMH3</accession>
<gene>
    <name evidence="1" type="ORF">MD535_08735</name>
</gene>
<dbReference type="AlphaFoldDB" id="A0A9X3CMH3"/>
<dbReference type="Gene3D" id="1.10.238.160">
    <property type="match status" value="1"/>
</dbReference>
<keyword evidence="2" id="KW-1185">Reference proteome</keyword>
<evidence type="ECO:0000313" key="1">
    <source>
        <dbReference type="EMBL" id="MCW8346091.1"/>
    </source>
</evidence>
<reference evidence="1" key="1">
    <citation type="submission" date="2022-02" db="EMBL/GenBank/DDBJ databases">
        <title>Vibrio sp. nov, a new bacterium isolated from seawater.</title>
        <authorList>
            <person name="Yuan Y."/>
        </authorList>
    </citation>
    <scope>NUCLEOTIDE SEQUENCE</scope>
    <source>
        <strain evidence="1">ZSDZ65</strain>
    </source>
</reference>
<dbReference type="PANTHER" id="PTHR36154">
    <property type="entry name" value="DNA-BINDING TRANSCRIPTIONAL ACTIVATOR ALPA"/>
    <property type="match status" value="1"/>
</dbReference>
<dbReference type="Proteomes" id="UP001155587">
    <property type="component" value="Unassembled WGS sequence"/>
</dbReference>
<dbReference type="InterPro" id="IPR052931">
    <property type="entry name" value="Prophage_regulatory_activator"/>
</dbReference>
<dbReference type="PANTHER" id="PTHR36154:SF1">
    <property type="entry name" value="DNA-BINDING TRANSCRIPTIONAL ACTIVATOR ALPA"/>
    <property type="match status" value="1"/>
</dbReference>
<dbReference type="RefSeq" id="WP_265674488.1">
    <property type="nucleotide sequence ID" value="NZ_JAKRRY010000009.1"/>
</dbReference>
<organism evidence="1 2">
    <name type="scientific">Vibrio qingdaonensis</name>
    <dbReference type="NCBI Taxonomy" id="2829491"/>
    <lineage>
        <taxon>Bacteria</taxon>
        <taxon>Pseudomonadati</taxon>
        <taxon>Pseudomonadota</taxon>
        <taxon>Gammaproteobacteria</taxon>
        <taxon>Vibrionales</taxon>
        <taxon>Vibrionaceae</taxon>
        <taxon>Vibrio</taxon>
    </lineage>
</organism>
<proteinExistence type="predicted"/>
<comment type="caution">
    <text evidence="1">The sequence shown here is derived from an EMBL/GenBank/DDBJ whole genome shotgun (WGS) entry which is preliminary data.</text>
</comment>